<organism evidence="2 3">
    <name type="scientific">Cordylochernes scorpioides</name>
    <dbReference type="NCBI Taxonomy" id="51811"/>
    <lineage>
        <taxon>Eukaryota</taxon>
        <taxon>Metazoa</taxon>
        <taxon>Ecdysozoa</taxon>
        <taxon>Arthropoda</taxon>
        <taxon>Chelicerata</taxon>
        <taxon>Arachnida</taxon>
        <taxon>Pseudoscorpiones</taxon>
        <taxon>Cheliferoidea</taxon>
        <taxon>Chernetidae</taxon>
        <taxon>Cordylochernes</taxon>
    </lineage>
</organism>
<dbReference type="InterPro" id="IPR013103">
    <property type="entry name" value="RVT_2"/>
</dbReference>
<dbReference type="PANTHER" id="PTHR11439">
    <property type="entry name" value="GAG-POL-RELATED RETROTRANSPOSON"/>
    <property type="match status" value="1"/>
</dbReference>
<proteinExistence type="predicted"/>
<name>A0ABY6LAD6_9ARAC</name>
<gene>
    <name evidence="2" type="ORF">LAZ67_15000205</name>
</gene>
<evidence type="ECO:0000313" key="3">
    <source>
        <dbReference type="Proteomes" id="UP001235939"/>
    </source>
</evidence>
<reference evidence="2 3" key="1">
    <citation type="submission" date="2022-01" db="EMBL/GenBank/DDBJ databases">
        <title>A chromosomal length assembly of Cordylochernes scorpioides.</title>
        <authorList>
            <person name="Zeh D."/>
            <person name="Zeh J."/>
        </authorList>
    </citation>
    <scope>NUCLEOTIDE SEQUENCE [LARGE SCALE GENOMIC DNA]</scope>
    <source>
        <strain evidence="2">IN4F17</strain>
        <tissue evidence="2">Whole Body</tissue>
    </source>
</reference>
<accession>A0ABY6LAD6</accession>
<dbReference type="Proteomes" id="UP001235939">
    <property type="component" value="Chromosome 15"/>
</dbReference>
<feature type="domain" description="Reverse transcriptase Ty1/copia-type" evidence="1">
    <location>
        <begin position="2"/>
        <end position="74"/>
    </location>
</feature>
<sequence length="332" mass="38045">MFKARLVAKGYSQISGLDYGETFSPLVEFDSIRTFLSLYASLDIEMIQLDVRSAFLNGDLEEELYMEQPVPSDPYSKLTKEMCPKDNQEIEEMNKIPYRQTIGSLMYLMTGTRPDIAYAVSKFLHNISDRFSDSDFAGDLDTRNSFPGYFFMLNNGPISSCSQNRIVCLCQQQNLNIAASKATKEAIWLRQLLRELHQEQIKPTTIYCDNQSCIRLVHNPEYHKGTKHIDIPYHLIRDQFQKHAIGLLYVCTNAQAADIFTNALPPERYRRLRSQLGRYPQSTKTVVCDPVDSRYAVVTKRNSQDGSVFQYLSAPWETFNSSHRVQAVVVDA</sequence>
<dbReference type="PANTHER" id="PTHR11439:SF483">
    <property type="entry name" value="PEPTIDE SYNTHASE GLIP-LIKE, PUTATIVE (AFU_ORTHOLOGUE AFUA_3G12920)-RELATED"/>
    <property type="match status" value="1"/>
</dbReference>
<evidence type="ECO:0000259" key="1">
    <source>
        <dbReference type="Pfam" id="PF07727"/>
    </source>
</evidence>
<dbReference type="EMBL" id="CP092877">
    <property type="protein sequence ID" value="UYV77236.1"/>
    <property type="molecule type" value="Genomic_DNA"/>
</dbReference>
<keyword evidence="3" id="KW-1185">Reference proteome</keyword>
<protein>
    <recommendedName>
        <fullName evidence="1">Reverse transcriptase Ty1/copia-type domain-containing protein</fullName>
    </recommendedName>
</protein>
<dbReference type="CDD" id="cd09272">
    <property type="entry name" value="RNase_HI_RT_Ty1"/>
    <property type="match status" value="1"/>
</dbReference>
<evidence type="ECO:0000313" key="2">
    <source>
        <dbReference type="EMBL" id="UYV77236.1"/>
    </source>
</evidence>
<dbReference type="Pfam" id="PF07727">
    <property type="entry name" value="RVT_2"/>
    <property type="match status" value="1"/>
</dbReference>